<dbReference type="AlphaFoldDB" id="A0A9D9DSK3"/>
<proteinExistence type="predicted"/>
<dbReference type="Proteomes" id="UP000823612">
    <property type="component" value="Unassembled WGS sequence"/>
</dbReference>
<sequence length="133" mass="14830">MVVYFVRTYPLSLLVVAGVLYLSLATLPQDAVPAVPNLDKVVHVGMYLLLSGMLWAEFLRVSYRKDTPLWHAWVGACLCPVLFGGFMELMQGWCTELRSASWLDFAANVLGVALASLVGFLAYRYLGRKKRNA</sequence>
<comment type="caution">
    <text evidence="2">The sequence shown here is derived from an EMBL/GenBank/DDBJ whole genome shotgun (WGS) entry which is preliminary data.</text>
</comment>
<dbReference type="PANTHER" id="PTHR28008">
    <property type="entry name" value="DOMAIN PROTEIN, PUTATIVE (AFU_ORTHOLOGUE AFUA_3G10980)-RELATED"/>
    <property type="match status" value="1"/>
</dbReference>
<keyword evidence="1" id="KW-0812">Transmembrane</keyword>
<dbReference type="EMBL" id="JADIMZ010000114">
    <property type="protein sequence ID" value="MBO8433179.1"/>
    <property type="molecule type" value="Genomic_DNA"/>
</dbReference>
<evidence type="ECO:0008006" key="4">
    <source>
        <dbReference type="Google" id="ProtNLM"/>
    </source>
</evidence>
<reference evidence="2" key="1">
    <citation type="submission" date="2020-10" db="EMBL/GenBank/DDBJ databases">
        <authorList>
            <person name="Gilroy R."/>
        </authorList>
    </citation>
    <scope>NUCLEOTIDE SEQUENCE</scope>
    <source>
        <strain evidence="2">2889</strain>
    </source>
</reference>
<evidence type="ECO:0000313" key="3">
    <source>
        <dbReference type="Proteomes" id="UP000823612"/>
    </source>
</evidence>
<feature type="transmembrane region" description="Helical" evidence="1">
    <location>
        <begin position="70"/>
        <end position="93"/>
    </location>
</feature>
<reference evidence="2" key="2">
    <citation type="journal article" date="2021" name="PeerJ">
        <title>Extensive microbial diversity within the chicken gut microbiome revealed by metagenomics and culture.</title>
        <authorList>
            <person name="Gilroy R."/>
            <person name="Ravi A."/>
            <person name="Getino M."/>
            <person name="Pursley I."/>
            <person name="Horton D.L."/>
            <person name="Alikhan N.F."/>
            <person name="Baker D."/>
            <person name="Gharbi K."/>
            <person name="Hall N."/>
            <person name="Watson M."/>
            <person name="Adriaenssens E.M."/>
            <person name="Foster-Nyarko E."/>
            <person name="Jarju S."/>
            <person name="Secka A."/>
            <person name="Antonio M."/>
            <person name="Oren A."/>
            <person name="Chaudhuri R.R."/>
            <person name="La Ragione R."/>
            <person name="Hildebrand F."/>
            <person name="Pallen M.J."/>
        </authorList>
    </citation>
    <scope>NUCLEOTIDE SEQUENCE</scope>
    <source>
        <strain evidence="2">2889</strain>
    </source>
</reference>
<protein>
    <recommendedName>
        <fullName evidence="4">VanZ-like domain-containing protein</fullName>
    </recommendedName>
</protein>
<accession>A0A9D9DSK3</accession>
<feature type="transmembrane region" description="Helical" evidence="1">
    <location>
        <begin position="41"/>
        <end position="58"/>
    </location>
</feature>
<evidence type="ECO:0000256" key="1">
    <source>
        <dbReference type="SAM" id="Phobius"/>
    </source>
</evidence>
<name>A0A9D9DSK3_9BACT</name>
<dbReference type="PANTHER" id="PTHR28008:SF1">
    <property type="entry name" value="DOMAIN PROTEIN, PUTATIVE (AFU_ORTHOLOGUE AFUA_3G10980)-RELATED"/>
    <property type="match status" value="1"/>
</dbReference>
<keyword evidence="1" id="KW-1133">Transmembrane helix</keyword>
<gene>
    <name evidence="2" type="ORF">IAB08_07810</name>
</gene>
<feature type="transmembrane region" description="Helical" evidence="1">
    <location>
        <begin position="105"/>
        <end position="126"/>
    </location>
</feature>
<keyword evidence="1" id="KW-0472">Membrane</keyword>
<evidence type="ECO:0000313" key="2">
    <source>
        <dbReference type="EMBL" id="MBO8433179.1"/>
    </source>
</evidence>
<organism evidence="2 3">
    <name type="scientific">Candidatus Pullibacteroides excrementavium</name>
    <dbReference type="NCBI Taxonomy" id="2840905"/>
    <lineage>
        <taxon>Bacteria</taxon>
        <taxon>Pseudomonadati</taxon>
        <taxon>Bacteroidota</taxon>
        <taxon>Bacteroidia</taxon>
        <taxon>Bacteroidales</taxon>
        <taxon>Candidatus Pullibacteroides</taxon>
    </lineage>
</organism>